<gene>
    <name evidence="9" type="primary">lnt</name>
    <name evidence="11" type="ORF">EV697_101373</name>
</gene>
<dbReference type="RefSeq" id="WP_132021943.1">
    <property type="nucleotide sequence ID" value="NZ_CP016605.1"/>
</dbReference>
<dbReference type="AlphaFoldDB" id="A0A4R2N2W3"/>
<feature type="transmembrane region" description="Helical" evidence="9">
    <location>
        <begin position="484"/>
        <end position="503"/>
    </location>
</feature>
<dbReference type="GO" id="GO:0005886">
    <property type="term" value="C:plasma membrane"/>
    <property type="evidence" value="ECO:0007669"/>
    <property type="project" value="UniProtKB-SubCell"/>
</dbReference>
<evidence type="ECO:0000256" key="3">
    <source>
        <dbReference type="ARBA" id="ARBA00022475"/>
    </source>
</evidence>
<dbReference type="OrthoDB" id="9804277at2"/>
<dbReference type="PROSITE" id="PS50263">
    <property type="entry name" value="CN_HYDROLASE"/>
    <property type="match status" value="1"/>
</dbReference>
<evidence type="ECO:0000313" key="12">
    <source>
        <dbReference type="Proteomes" id="UP000294841"/>
    </source>
</evidence>
<dbReference type="InterPro" id="IPR036526">
    <property type="entry name" value="C-N_Hydrolase_sf"/>
</dbReference>
<dbReference type="GO" id="GO:0016410">
    <property type="term" value="F:N-acyltransferase activity"/>
    <property type="evidence" value="ECO:0007669"/>
    <property type="project" value="UniProtKB-UniRule"/>
</dbReference>
<keyword evidence="4 9" id="KW-0808">Transferase</keyword>
<comment type="similarity">
    <text evidence="2 9">Belongs to the CN hydrolase family. Apolipoprotein N-acyltransferase subfamily.</text>
</comment>
<keyword evidence="3 9" id="KW-1003">Cell membrane</keyword>
<evidence type="ECO:0000256" key="1">
    <source>
        <dbReference type="ARBA" id="ARBA00004651"/>
    </source>
</evidence>
<dbReference type="SUPFAM" id="SSF56317">
    <property type="entry name" value="Carbon-nitrogen hydrolase"/>
    <property type="match status" value="1"/>
</dbReference>
<dbReference type="EC" id="2.3.1.269" evidence="9"/>
<sequence>MRSYVVYILALITGGIGVFAYSPFDIWIIAYISLCGLIWIAKNPHKKTALIGSFFWGLAYFSIGINWLNVSIHQFGGTPIFISYALVILLSAYLSLYPLLFTYIIQKFKINNLALIPSVWIITEYLRGTIFTGFPWLQFGYTQIDSPFNGIAPIFGVEGLTFFTVWVSAVLLQLCTSIISNPKTHPIILTHIVILFLVVTSAYFSSSIKFTEENQQKSTKVTLLQGNIAQQLKWDPEYFFNTMDIYQRLIANSLGKTDIIILPEAAFPTTENNIQPFLTGLQEAAEKSNTEIIIGSIYHNTTTNKLFNSMINIGKQDLPYNLTTENRYIKHHLVPFGEYVPIETILRPLGNVFNLPMSNFQSGSEIQPHFLAKNFKFTPAICYEIIFGKQLQENITKDSDFILTLSNDAWFGDSIGPWQHLQMARMRALELGKPVIRATNTGITAFINAQGKIISQAPQFIETSLTHEIFTTKGKTPYSVLGNIPLYLLIVIWIIQHIIGIYVTRKLHRINLS</sequence>
<feature type="transmembrane region" description="Helical" evidence="9">
    <location>
        <begin position="154"/>
        <end position="175"/>
    </location>
</feature>
<proteinExistence type="inferred from homology"/>
<dbReference type="InterPro" id="IPR004563">
    <property type="entry name" value="Apolipo_AcylTrfase"/>
</dbReference>
<dbReference type="CDD" id="cd07571">
    <property type="entry name" value="ALP_N-acyl_transferase"/>
    <property type="match status" value="1"/>
</dbReference>
<evidence type="ECO:0000256" key="9">
    <source>
        <dbReference type="HAMAP-Rule" id="MF_01148"/>
    </source>
</evidence>
<dbReference type="UniPathway" id="UPA00666"/>
<feature type="transmembrane region" description="Helical" evidence="9">
    <location>
        <begin position="113"/>
        <end position="134"/>
    </location>
</feature>
<feature type="transmembrane region" description="Helical" evidence="9">
    <location>
        <begin position="80"/>
        <end position="101"/>
    </location>
</feature>
<comment type="catalytic activity">
    <reaction evidence="9">
        <text>N-terminal S-1,2-diacyl-sn-glyceryl-L-cysteinyl-[lipoprotein] + a glycerophospholipid = N-acyl-S-1,2-diacyl-sn-glyceryl-L-cysteinyl-[lipoprotein] + a 2-acyl-sn-glycero-3-phospholipid + H(+)</text>
        <dbReference type="Rhea" id="RHEA:48228"/>
        <dbReference type="Rhea" id="RHEA-COMP:14681"/>
        <dbReference type="Rhea" id="RHEA-COMP:14684"/>
        <dbReference type="ChEBI" id="CHEBI:15378"/>
        <dbReference type="ChEBI" id="CHEBI:136912"/>
        <dbReference type="ChEBI" id="CHEBI:140656"/>
        <dbReference type="ChEBI" id="CHEBI:140657"/>
        <dbReference type="ChEBI" id="CHEBI:140660"/>
        <dbReference type="EC" id="2.3.1.269"/>
    </reaction>
</comment>
<evidence type="ECO:0000256" key="2">
    <source>
        <dbReference type="ARBA" id="ARBA00010065"/>
    </source>
</evidence>
<evidence type="ECO:0000256" key="8">
    <source>
        <dbReference type="ARBA" id="ARBA00023315"/>
    </source>
</evidence>
<keyword evidence="7 9" id="KW-0472">Membrane</keyword>
<dbReference type="GO" id="GO:0042158">
    <property type="term" value="P:lipoprotein biosynthetic process"/>
    <property type="evidence" value="ECO:0007669"/>
    <property type="project" value="UniProtKB-UniRule"/>
</dbReference>
<comment type="pathway">
    <text evidence="9">Protein modification; lipoprotein biosynthesis (N-acyl transfer).</text>
</comment>
<evidence type="ECO:0000259" key="10">
    <source>
        <dbReference type="PROSITE" id="PS50263"/>
    </source>
</evidence>
<comment type="caution">
    <text evidence="11">The sequence shown here is derived from an EMBL/GenBank/DDBJ whole genome shotgun (WGS) entry which is preliminary data.</text>
</comment>
<protein>
    <recommendedName>
        <fullName evidence="9">Apolipoprotein N-acyltransferase</fullName>
        <shortName evidence="9">ALP N-acyltransferase</shortName>
        <ecNumber evidence="9">2.3.1.269</ecNumber>
    </recommendedName>
</protein>
<reference evidence="11 12" key="1">
    <citation type="submission" date="2019-03" db="EMBL/GenBank/DDBJ databases">
        <title>Genomic Encyclopedia of Type Strains, Phase IV (KMG-IV): sequencing the most valuable type-strain genomes for metagenomic binning, comparative biology and taxonomic classification.</title>
        <authorList>
            <person name="Goeker M."/>
        </authorList>
    </citation>
    <scope>NUCLEOTIDE SEQUENCE [LARGE SCALE GENOMIC DNA]</scope>
    <source>
        <strain evidence="11 12">DSM 28231</strain>
    </source>
</reference>
<dbReference type="Gene3D" id="3.60.110.10">
    <property type="entry name" value="Carbon-nitrogen hydrolase"/>
    <property type="match status" value="1"/>
</dbReference>
<dbReference type="InterPro" id="IPR045378">
    <property type="entry name" value="LNT_N"/>
</dbReference>
<feature type="domain" description="CN hydrolase" evidence="10">
    <location>
        <begin position="224"/>
        <end position="471"/>
    </location>
</feature>
<feature type="transmembrane region" description="Helical" evidence="9">
    <location>
        <begin position="187"/>
        <end position="205"/>
    </location>
</feature>
<keyword evidence="5 9" id="KW-0812">Transmembrane</keyword>
<dbReference type="EMBL" id="SLXI01000001">
    <property type="protein sequence ID" value="TCP14236.1"/>
    <property type="molecule type" value="Genomic_DNA"/>
</dbReference>
<comment type="function">
    <text evidence="9">Catalyzes the phospholipid dependent N-acylation of the N-terminal cysteine of apolipoprotein, the last step in lipoprotein maturation.</text>
</comment>
<evidence type="ECO:0000256" key="6">
    <source>
        <dbReference type="ARBA" id="ARBA00022989"/>
    </source>
</evidence>
<dbReference type="PANTHER" id="PTHR38686">
    <property type="entry name" value="APOLIPOPROTEIN N-ACYLTRANSFERASE"/>
    <property type="match status" value="1"/>
</dbReference>
<feature type="transmembrane region" description="Helical" evidence="9">
    <location>
        <begin position="49"/>
        <end position="68"/>
    </location>
</feature>
<evidence type="ECO:0000256" key="7">
    <source>
        <dbReference type="ARBA" id="ARBA00023136"/>
    </source>
</evidence>
<keyword evidence="11" id="KW-0449">Lipoprotein</keyword>
<organism evidence="11 12">
    <name type="scientific">Bisgaardia hudsonensis</name>
    <dbReference type="NCBI Taxonomy" id="109472"/>
    <lineage>
        <taxon>Bacteria</taxon>
        <taxon>Pseudomonadati</taxon>
        <taxon>Pseudomonadota</taxon>
        <taxon>Gammaproteobacteria</taxon>
        <taxon>Pasteurellales</taxon>
        <taxon>Pasteurellaceae</taxon>
        <taxon>Bisgaardia</taxon>
    </lineage>
</organism>
<name>A0A4R2N2W3_9PAST</name>
<evidence type="ECO:0000313" key="11">
    <source>
        <dbReference type="EMBL" id="TCP14236.1"/>
    </source>
</evidence>
<keyword evidence="6 9" id="KW-1133">Transmembrane helix</keyword>
<evidence type="ECO:0000256" key="5">
    <source>
        <dbReference type="ARBA" id="ARBA00022692"/>
    </source>
</evidence>
<dbReference type="InterPro" id="IPR003010">
    <property type="entry name" value="C-N_Hydrolase"/>
</dbReference>
<dbReference type="Proteomes" id="UP000294841">
    <property type="component" value="Unassembled WGS sequence"/>
</dbReference>
<keyword evidence="8 9" id="KW-0012">Acyltransferase</keyword>
<keyword evidence="12" id="KW-1185">Reference proteome</keyword>
<dbReference type="HAMAP" id="MF_01148">
    <property type="entry name" value="Lnt"/>
    <property type="match status" value="1"/>
</dbReference>
<dbReference type="PANTHER" id="PTHR38686:SF1">
    <property type="entry name" value="APOLIPOPROTEIN N-ACYLTRANSFERASE"/>
    <property type="match status" value="1"/>
</dbReference>
<evidence type="ECO:0000256" key="4">
    <source>
        <dbReference type="ARBA" id="ARBA00022679"/>
    </source>
</evidence>
<dbReference type="NCBIfam" id="TIGR00546">
    <property type="entry name" value="lnt"/>
    <property type="match status" value="1"/>
</dbReference>
<comment type="subcellular location">
    <subcellularLocation>
        <location evidence="1 9">Cell membrane</location>
        <topology evidence="1 9">Multi-pass membrane protein</topology>
    </subcellularLocation>
</comment>
<dbReference type="Pfam" id="PF20154">
    <property type="entry name" value="LNT_N"/>
    <property type="match status" value="1"/>
</dbReference>
<dbReference type="Pfam" id="PF00795">
    <property type="entry name" value="CN_hydrolase"/>
    <property type="match status" value="1"/>
</dbReference>
<feature type="transmembrane region" description="Helical" evidence="9">
    <location>
        <begin position="6"/>
        <end position="37"/>
    </location>
</feature>
<accession>A0A4R2N2W3</accession>